<dbReference type="EMBL" id="JBHLZP010001211">
    <property type="protein sequence ID" value="MFB9840629.1"/>
    <property type="molecule type" value="Genomic_DNA"/>
</dbReference>
<keyword evidence="2" id="KW-1185">Reference proteome</keyword>
<gene>
    <name evidence="1" type="ORF">ACFFNX_51665</name>
</gene>
<reference evidence="1 2" key="1">
    <citation type="submission" date="2024-09" db="EMBL/GenBank/DDBJ databases">
        <authorList>
            <person name="Sun Q."/>
            <person name="Mori K."/>
        </authorList>
    </citation>
    <scope>NUCLEOTIDE SEQUENCE [LARGE SCALE GENOMIC DNA]</scope>
    <source>
        <strain evidence="1 2">TBRC 0563</strain>
    </source>
</reference>
<accession>A0ABV5YZV3</accession>
<dbReference type="SUPFAM" id="SSF53067">
    <property type="entry name" value="Actin-like ATPase domain"/>
    <property type="match status" value="1"/>
</dbReference>
<name>A0ABV5YZV3_9ACTN</name>
<protein>
    <recommendedName>
        <fullName evidence="3">ROK family protein</fullName>
    </recommendedName>
</protein>
<dbReference type="Proteomes" id="UP001589627">
    <property type="component" value="Unassembled WGS sequence"/>
</dbReference>
<evidence type="ECO:0008006" key="3">
    <source>
        <dbReference type="Google" id="ProtNLM"/>
    </source>
</evidence>
<evidence type="ECO:0000313" key="2">
    <source>
        <dbReference type="Proteomes" id="UP001589627"/>
    </source>
</evidence>
<proteinExistence type="predicted"/>
<evidence type="ECO:0000313" key="1">
    <source>
        <dbReference type="EMBL" id="MFB9840629.1"/>
    </source>
</evidence>
<comment type="caution">
    <text evidence="1">The sequence shown here is derived from an EMBL/GenBank/DDBJ whole genome shotgun (WGS) entry which is preliminary data.</text>
</comment>
<sequence>MTGPFAGVDVGGTNIRVAVGTPEDPGPARRAPVPAGYDDLLDRVIALLGDCCRDAGLSPADLTGVGVGLPGVAGGGTATFVPALPY</sequence>
<dbReference type="Gene3D" id="3.30.420.40">
    <property type="match status" value="1"/>
</dbReference>
<feature type="non-terminal residue" evidence="1">
    <location>
        <position position="86"/>
    </location>
</feature>
<dbReference type="InterPro" id="IPR043129">
    <property type="entry name" value="ATPase_NBD"/>
</dbReference>
<organism evidence="1 2">
    <name type="scientific">Actinoallomurus acaciae</name>
    <dbReference type="NCBI Taxonomy" id="502577"/>
    <lineage>
        <taxon>Bacteria</taxon>
        <taxon>Bacillati</taxon>
        <taxon>Actinomycetota</taxon>
        <taxon>Actinomycetes</taxon>
        <taxon>Streptosporangiales</taxon>
        <taxon>Thermomonosporaceae</taxon>
        <taxon>Actinoallomurus</taxon>
    </lineage>
</organism>